<comment type="caution">
    <text evidence="2">The sequence shown here is derived from an EMBL/GenBank/DDBJ whole genome shotgun (WGS) entry which is preliminary data.</text>
</comment>
<dbReference type="PANTHER" id="PTHR30121">
    <property type="entry name" value="UNCHARACTERIZED PROTEIN YJGR-RELATED"/>
    <property type="match status" value="1"/>
</dbReference>
<feature type="domain" description="Helicase HerA central" evidence="1">
    <location>
        <begin position="31"/>
        <end position="72"/>
    </location>
</feature>
<dbReference type="InterPro" id="IPR051162">
    <property type="entry name" value="T4SS_component"/>
</dbReference>
<dbReference type="InterPro" id="IPR027417">
    <property type="entry name" value="P-loop_NTPase"/>
</dbReference>
<evidence type="ECO:0000313" key="2">
    <source>
        <dbReference type="EMBL" id="RMA43300.1"/>
    </source>
</evidence>
<dbReference type="Gene3D" id="3.40.50.300">
    <property type="entry name" value="P-loop containing nucleotide triphosphate hydrolases"/>
    <property type="match status" value="2"/>
</dbReference>
<evidence type="ECO:0000259" key="1">
    <source>
        <dbReference type="Pfam" id="PF01935"/>
    </source>
</evidence>
<dbReference type="RefSeq" id="WP_121897235.1">
    <property type="nucleotide sequence ID" value="NZ_RCNT01000002.1"/>
</dbReference>
<evidence type="ECO:0000313" key="3">
    <source>
        <dbReference type="Proteomes" id="UP000281343"/>
    </source>
</evidence>
<dbReference type="EMBL" id="RCNT01000002">
    <property type="protein sequence ID" value="RMA43300.1"/>
    <property type="molecule type" value="Genomic_DNA"/>
</dbReference>
<accession>A0A3L9YKG1</accession>
<dbReference type="InterPro" id="IPR002789">
    <property type="entry name" value="HerA_central"/>
</dbReference>
<dbReference type="Proteomes" id="UP000281343">
    <property type="component" value="Unassembled WGS sequence"/>
</dbReference>
<proteinExistence type="predicted"/>
<dbReference type="PANTHER" id="PTHR30121:SF6">
    <property type="entry name" value="SLR6007 PROTEIN"/>
    <property type="match status" value="1"/>
</dbReference>
<reference evidence="2 3" key="1">
    <citation type="submission" date="2018-10" db="EMBL/GenBank/DDBJ databases">
        <authorList>
            <person name="Jung H.S."/>
            <person name="Jeon C.O."/>
        </authorList>
    </citation>
    <scope>NUCLEOTIDE SEQUENCE [LARGE SCALE GENOMIC DNA]</scope>
    <source>
        <strain evidence="2 3">MA-7-27</strain>
    </source>
</reference>
<keyword evidence="3" id="KW-1185">Reference proteome</keyword>
<dbReference type="Pfam" id="PF01935">
    <property type="entry name" value="DUF87"/>
    <property type="match status" value="1"/>
</dbReference>
<dbReference type="SUPFAM" id="SSF52540">
    <property type="entry name" value="P-loop containing nucleoside triphosphate hydrolases"/>
    <property type="match status" value="1"/>
</dbReference>
<protein>
    <submittedName>
        <fullName evidence="2">DUF87 domain-containing protein</fullName>
    </submittedName>
</protein>
<name>A0A3L9YKG1_9RHOB</name>
<organism evidence="2 3">
    <name type="scientific">Rhodophyticola porphyridii</name>
    <dbReference type="NCBI Taxonomy" id="1852017"/>
    <lineage>
        <taxon>Bacteria</taxon>
        <taxon>Pseudomonadati</taxon>
        <taxon>Pseudomonadota</taxon>
        <taxon>Alphaproteobacteria</taxon>
        <taxon>Rhodobacterales</taxon>
        <taxon>Roseobacteraceae</taxon>
        <taxon>Rhodophyticola</taxon>
    </lineage>
</organism>
<sequence>MRQPASITQLGIAYHRYGDRAFGITQSDRLSHLYVIGQTGTGKSTLLGQMARQDAAQGIGFCLLDPHGDLASELATALPDALYWDVADPASPYGYNPLTRTSPALRPLVASGLIEALKAQWADAWGVRMEHLLRYAILALLDTPTPDLTQIMPLYLNKDFRATVLPQVRDEQVRAFWIEEFGRMNYKTAIDGVAPIANKLGAFLAHPVVRRALCEPVEPLRFRRAMDTGQGVIVNLGKGRLGGDLANVIGGMLVSSLMHAAFTRSTVAHGDRHPFNLYVDEFHAFTSESFAHLLAETRKYGLSATLAQQHTAQTNPGVLASILGNVGTVMAFRLGALDAPLLASQLGDVSPETLTTQPNHQAYVRLLHQGHPSRAFSMRTVL</sequence>
<dbReference type="AlphaFoldDB" id="A0A3L9YKG1"/>
<gene>
    <name evidence="2" type="ORF">D9R08_06730</name>
</gene>
<dbReference type="OrthoDB" id="9806951at2"/>